<evidence type="ECO:0000313" key="3">
    <source>
        <dbReference type="Proteomes" id="UP000006591"/>
    </source>
</evidence>
<accession>A0A0E0G1D4</accession>
<dbReference type="AlphaFoldDB" id="A0A0E0G1D4"/>
<dbReference type="EnsemblPlants" id="ONIVA02G04120.1">
    <property type="protein sequence ID" value="ONIVA02G04120.1"/>
    <property type="gene ID" value="ONIVA02G04120"/>
</dbReference>
<name>A0A0E0G1D4_ORYNI</name>
<evidence type="ECO:0000256" key="1">
    <source>
        <dbReference type="SAM" id="MobiDB-lite"/>
    </source>
</evidence>
<feature type="region of interest" description="Disordered" evidence="1">
    <location>
        <begin position="413"/>
        <end position="498"/>
    </location>
</feature>
<organism evidence="2">
    <name type="scientific">Oryza nivara</name>
    <name type="common">Indian wild rice</name>
    <name type="synonym">Oryza sativa f. spontanea</name>
    <dbReference type="NCBI Taxonomy" id="4536"/>
    <lineage>
        <taxon>Eukaryota</taxon>
        <taxon>Viridiplantae</taxon>
        <taxon>Streptophyta</taxon>
        <taxon>Embryophyta</taxon>
        <taxon>Tracheophyta</taxon>
        <taxon>Spermatophyta</taxon>
        <taxon>Magnoliopsida</taxon>
        <taxon>Liliopsida</taxon>
        <taxon>Poales</taxon>
        <taxon>Poaceae</taxon>
        <taxon>BOP clade</taxon>
        <taxon>Oryzoideae</taxon>
        <taxon>Oryzeae</taxon>
        <taxon>Oryzinae</taxon>
        <taxon>Oryza</taxon>
    </lineage>
</organism>
<evidence type="ECO:0000313" key="2">
    <source>
        <dbReference type="EnsemblPlants" id="ONIVA02G04120.1"/>
    </source>
</evidence>
<dbReference type="HOGENOM" id="CLU_547900_0_0_1"/>
<feature type="compositionally biased region" description="Low complexity" evidence="1">
    <location>
        <begin position="486"/>
        <end position="498"/>
    </location>
</feature>
<keyword evidence="3" id="KW-1185">Reference proteome</keyword>
<dbReference type="Gramene" id="ONIVA02G04120.1">
    <property type="protein sequence ID" value="ONIVA02G04120.1"/>
    <property type="gene ID" value="ONIVA02G04120"/>
</dbReference>
<protein>
    <submittedName>
        <fullName evidence="2">Uncharacterized protein</fullName>
    </submittedName>
</protein>
<reference evidence="2" key="1">
    <citation type="submission" date="2015-04" db="UniProtKB">
        <authorList>
            <consortium name="EnsemblPlants"/>
        </authorList>
    </citation>
    <scope>IDENTIFICATION</scope>
    <source>
        <strain evidence="2">SL10</strain>
    </source>
</reference>
<reference evidence="2" key="2">
    <citation type="submission" date="2018-04" db="EMBL/GenBank/DDBJ databases">
        <title>OnivRS2 (Oryza nivara Reference Sequence Version 2).</title>
        <authorList>
            <person name="Zhang J."/>
            <person name="Kudrna D."/>
            <person name="Lee S."/>
            <person name="Talag J."/>
            <person name="Rajasekar S."/>
            <person name="Welchert J."/>
            <person name="Hsing Y.-I."/>
            <person name="Wing R.A."/>
        </authorList>
    </citation>
    <scope>NUCLEOTIDE SEQUENCE [LARGE SCALE GENOMIC DNA]</scope>
    <source>
        <strain evidence="2">SL10</strain>
    </source>
</reference>
<proteinExistence type="predicted"/>
<sequence length="498" mass="54438">MLRECVPTMPRSLHARQCASFDMTNDQNIAVIFLSWAEIRGPRVVVSLRAQHEPKSFPSSPRRIAAGEAAATGGDRVAGFAVPSPSPVLPPPPAALLLHREACRRATATPFDCSTQCQGWPGGAEAELLLLRCLRRRAQGVRRNARESLVQSWSVATSTVEDLVVEDVAGLDVTMDNLLLLALSATRFFITSHVEDGNCPANKLLEMLSTCSGLAGVEDGSSLRPPFKRLKLTSMMMRLLENTSSAVRLPRYGEMCPSSRLEASETSVTVLSGLQVIPSHSQQSTPSFHDMLRPPSLESPVRKLRREFFSCSVHELVGEVKLSSSTRARLRTDTTSKASFRECLSPIGMKWNGGDGELLAEGGRVPQQCPQEGYHVRRRSHCWPKEIGLSFRSEPHTAVVRYPIRIHHLNIGGTWLSPHPNRRPSLPPQSSLETRRGGALGRARVPIDNEENDPQPPTPFALPSGPAPMLETLPLRLRCHPPAPPLSGLLAPPSRAAT</sequence>
<dbReference type="Proteomes" id="UP000006591">
    <property type="component" value="Chromosome 2"/>
</dbReference>